<dbReference type="Gene3D" id="3.30.565.10">
    <property type="entry name" value="Histidine kinase-like ATPase, C-terminal domain"/>
    <property type="match status" value="1"/>
</dbReference>
<dbReference type="SUPFAM" id="SSF55874">
    <property type="entry name" value="ATPase domain of HSP90 chaperone/DNA topoisomerase II/histidine kinase"/>
    <property type="match status" value="1"/>
</dbReference>
<evidence type="ECO:0000256" key="3">
    <source>
        <dbReference type="ARBA" id="ARBA00022777"/>
    </source>
</evidence>
<dbReference type="InterPro" id="IPR018771">
    <property type="entry name" value="PocR_dom"/>
</dbReference>
<protein>
    <recommendedName>
        <fullName evidence="2">histidine kinase</fullName>
        <ecNumber evidence="2">2.7.13.3</ecNumber>
    </recommendedName>
</protein>
<proteinExistence type="predicted"/>
<dbReference type="PANTHER" id="PTHR34220">
    <property type="entry name" value="SENSOR HISTIDINE KINASE YPDA"/>
    <property type="match status" value="1"/>
</dbReference>
<dbReference type="InterPro" id="IPR003594">
    <property type="entry name" value="HATPase_dom"/>
</dbReference>
<dbReference type="PANTHER" id="PTHR34220:SF7">
    <property type="entry name" value="SENSOR HISTIDINE KINASE YPDA"/>
    <property type="match status" value="1"/>
</dbReference>
<evidence type="ECO:0000259" key="5">
    <source>
        <dbReference type="PROSITE" id="PS50109"/>
    </source>
</evidence>
<dbReference type="InterPro" id="IPR005467">
    <property type="entry name" value="His_kinase_dom"/>
</dbReference>
<dbReference type="PRINTS" id="PR00344">
    <property type="entry name" value="BCTRLSENSOR"/>
</dbReference>
<dbReference type="InterPro" id="IPR050640">
    <property type="entry name" value="Bact_2-comp_sensor_kinase"/>
</dbReference>
<dbReference type="InterPro" id="IPR036890">
    <property type="entry name" value="HATPase_C_sf"/>
</dbReference>
<keyword evidence="4" id="KW-0902">Two-component regulatory system</keyword>
<dbReference type="Pfam" id="PF02518">
    <property type="entry name" value="HATPase_c"/>
    <property type="match status" value="1"/>
</dbReference>
<dbReference type="SMART" id="SM00387">
    <property type="entry name" value="HATPase_c"/>
    <property type="match status" value="1"/>
</dbReference>
<dbReference type="EMBL" id="DOLB01000126">
    <property type="protein sequence ID" value="HBT49849.1"/>
    <property type="molecule type" value="Genomic_DNA"/>
</dbReference>
<reference evidence="6 7" key="1">
    <citation type="journal article" date="2018" name="Nat. Biotechnol.">
        <title>A standardized bacterial taxonomy based on genome phylogeny substantially revises the tree of life.</title>
        <authorList>
            <person name="Parks D.H."/>
            <person name="Chuvochina M."/>
            <person name="Waite D.W."/>
            <person name="Rinke C."/>
            <person name="Skarshewski A."/>
            <person name="Chaumeil P.A."/>
            <person name="Hugenholtz P."/>
        </authorList>
    </citation>
    <scope>NUCLEOTIDE SEQUENCE [LARGE SCALE GENOMIC DNA]</scope>
    <source>
        <strain evidence="6">UBA12544</strain>
    </source>
</reference>
<dbReference type="GO" id="GO:0016020">
    <property type="term" value="C:membrane"/>
    <property type="evidence" value="ECO:0007669"/>
    <property type="project" value="InterPro"/>
</dbReference>
<comment type="catalytic activity">
    <reaction evidence="1">
        <text>ATP + protein L-histidine = ADP + protein N-phospho-L-histidine.</text>
        <dbReference type="EC" id="2.7.13.3"/>
    </reaction>
</comment>
<dbReference type="AlphaFoldDB" id="A0A357VNR7"/>
<dbReference type="Proteomes" id="UP000264445">
    <property type="component" value="Unassembled WGS sequence"/>
</dbReference>
<evidence type="ECO:0000313" key="6">
    <source>
        <dbReference type="EMBL" id="HBT49849.1"/>
    </source>
</evidence>
<keyword evidence="3 6" id="KW-0418">Kinase</keyword>
<dbReference type="GO" id="GO:0000155">
    <property type="term" value="F:phosphorelay sensor kinase activity"/>
    <property type="evidence" value="ECO:0007669"/>
    <property type="project" value="InterPro"/>
</dbReference>
<name>A0A357VNR7_9THEO</name>
<dbReference type="EC" id="2.7.13.3" evidence="2"/>
<accession>A0A357VNR7</accession>
<sequence>MEKVRLKDVIDVKKMEEILQNFSDVTGLGAIIATPDGKNITKPINFTEHCLLVRDTLHGKKGCFRSDAELGMLSLQKGGVAISPCHCEIIDLAAPLLVNGKCWGYVLCGQVFLSPPTEEMVKRATDRAKNFGIAPDVYLEKFSKIKVVSQDYLIAAGNMLQVIASYLIELGLNKLMQEKLLEETKRRSEYENIIKTLELKTLQSQVKPHFLFNTLNTAARLAYLENAPRTAELVYSLASLLRYSLRNPDRLVSLKEEISCLKHYLHIQEIRYGDHIKSQINIPTEIENILLPIMTLQPIVENAIIHGLEEKEEGGIITIRAYQKDETIFIEVRDNGVGIDKKMLEVIKGNIEEGKGHLTGLGLQNVDRRLKMYFGKESGLEITSEKGNGTLVVLKIPIIKKGVENNEIQSNDL</sequence>
<dbReference type="InterPro" id="IPR004358">
    <property type="entry name" value="Sig_transdc_His_kin-like_C"/>
</dbReference>
<gene>
    <name evidence="6" type="ORF">DEA61_08555</name>
</gene>
<dbReference type="PROSITE" id="PS50109">
    <property type="entry name" value="HIS_KIN"/>
    <property type="match status" value="1"/>
</dbReference>
<comment type="caution">
    <text evidence="6">The sequence shown here is derived from an EMBL/GenBank/DDBJ whole genome shotgun (WGS) entry which is preliminary data.</text>
</comment>
<dbReference type="Pfam" id="PF10114">
    <property type="entry name" value="PocR"/>
    <property type="match status" value="1"/>
</dbReference>
<evidence type="ECO:0000256" key="1">
    <source>
        <dbReference type="ARBA" id="ARBA00000085"/>
    </source>
</evidence>
<organism evidence="6 7">
    <name type="scientific">Caldanaerobacter subterraneus</name>
    <dbReference type="NCBI Taxonomy" id="911092"/>
    <lineage>
        <taxon>Bacteria</taxon>
        <taxon>Bacillati</taxon>
        <taxon>Bacillota</taxon>
        <taxon>Clostridia</taxon>
        <taxon>Thermoanaerobacterales</taxon>
        <taxon>Thermoanaerobacteraceae</taxon>
        <taxon>Caldanaerobacter</taxon>
    </lineage>
</organism>
<keyword evidence="3 6" id="KW-0808">Transferase</keyword>
<evidence type="ECO:0000256" key="4">
    <source>
        <dbReference type="ARBA" id="ARBA00023012"/>
    </source>
</evidence>
<evidence type="ECO:0000313" key="7">
    <source>
        <dbReference type="Proteomes" id="UP000264445"/>
    </source>
</evidence>
<evidence type="ECO:0000256" key="2">
    <source>
        <dbReference type="ARBA" id="ARBA00012438"/>
    </source>
</evidence>
<dbReference type="Pfam" id="PF06580">
    <property type="entry name" value="His_kinase"/>
    <property type="match status" value="1"/>
</dbReference>
<dbReference type="InterPro" id="IPR010559">
    <property type="entry name" value="Sig_transdc_His_kin_internal"/>
</dbReference>
<feature type="domain" description="Histidine kinase" evidence="5">
    <location>
        <begin position="296"/>
        <end position="400"/>
    </location>
</feature>